<protein>
    <submittedName>
        <fullName evidence="1">Uncharacterized protein</fullName>
    </submittedName>
</protein>
<keyword evidence="2" id="KW-1185">Reference proteome</keyword>
<sequence length="94" mass="11009">MPRQSSMDVFDYKLLSVWTGGRGIGETCAESGWEDKDKPFADSEGKQKRFRLGFGIRNIENYLTSQSPSPRPEDTKRKVFRYNVWPSRDTRFLR</sequence>
<dbReference type="AlphaFoldDB" id="A0AAV4P6L6"/>
<evidence type="ECO:0000313" key="1">
    <source>
        <dbReference type="EMBL" id="GIX92701.1"/>
    </source>
</evidence>
<gene>
    <name evidence="1" type="ORF">CEXT_737581</name>
</gene>
<reference evidence="1 2" key="1">
    <citation type="submission" date="2021-06" db="EMBL/GenBank/DDBJ databases">
        <title>Caerostris extrusa draft genome.</title>
        <authorList>
            <person name="Kono N."/>
            <person name="Arakawa K."/>
        </authorList>
    </citation>
    <scope>NUCLEOTIDE SEQUENCE [LARGE SCALE GENOMIC DNA]</scope>
</reference>
<accession>A0AAV4P6L6</accession>
<name>A0AAV4P6L6_CAEEX</name>
<comment type="caution">
    <text evidence="1">The sequence shown here is derived from an EMBL/GenBank/DDBJ whole genome shotgun (WGS) entry which is preliminary data.</text>
</comment>
<evidence type="ECO:0000313" key="2">
    <source>
        <dbReference type="Proteomes" id="UP001054945"/>
    </source>
</evidence>
<proteinExistence type="predicted"/>
<dbReference type="Proteomes" id="UP001054945">
    <property type="component" value="Unassembled WGS sequence"/>
</dbReference>
<organism evidence="1 2">
    <name type="scientific">Caerostris extrusa</name>
    <name type="common">Bark spider</name>
    <name type="synonym">Caerostris bankana</name>
    <dbReference type="NCBI Taxonomy" id="172846"/>
    <lineage>
        <taxon>Eukaryota</taxon>
        <taxon>Metazoa</taxon>
        <taxon>Ecdysozoa</taxon>
        <taxon>Arthropoda</taxon>
        <taxon>Chelicerata</taxon>
        <taxon>Arachnida</taxon>
        <taxon>Araneae</taxon>
        <taxon>Araneomorphae</taxon>
        <taxon>Entelegynae</taxon>
        <taxon>Araneoidea</taxon>
        <taxon>Araneidae</taxon>
        <taxon>Caerostris</taxon>
    </lineage>
</organism>
<dbReference type="EMBL" id="BPLR01004149">
    <property type="protein sequence ID" value="GIX92701.1"/>
    <property type="molecule type" value="Genomic_DNA"/>
</dbReference>